<feature type="domain" description="Fe/B12 periplasmic-binding" evidence="2">
    <location>
        <begin position="58"/>
        <end position="327"/>
    </location>
</feature>
<gene>
    <name evidence="3" type="ORF">KL86SPO_70087</name>
</gene>
<evidence type="ECO:0000313" key="3">
    <source>
        <dbReference type="EMBL" id="SCM83229.1"/>
    </source>
</evidence>
<comment type="similarity">
    <text evidence="1">Belongs to the bacterial solute-binding protein 8 family.</text>
</comment>
<dbReference type="EMBL" id="FMJE01000007">
    <property type="protein sequence ID" value="SCM83229.1"/>
    <property type="molecule type" value="Genomic_DNA"/>
</dbReference>
<evidence type="ECO:0000259" key="2">
    <source>
        <dbReference type="PROSITE" id="PS50983"/>
    </source>
</evidence>
<accession>A0A212M0Q4</accession>
<dbReference type="Pfam" id="PF01497">
    <property type="entry name" value="Peripla_BP_2"/>
    <property type="match status" value="1"/>
</dbReference>
<dbReference type="InterPro" id="IPR050902">
    <property type="entry name" value="ABC_Transporter_SBP"/>
</dbReference>
<dbReference type="PANTHER" id="PTHR30535">
    <property type="entry name" value="VITAMIN B12-BINDING PROTEIN"/>
    <property type="match status" value="1"/>
</dbReference>
<dbReference type="RefSeq" id="WP_288185703.1">
    <property type="nucleotide sequence ID" value="NZ_LT608335.1"/>
</dbReference>
<proteinExistence type="inferred from homology"/>
<protein>
    <submittedName>
        <fullName evidence="3">ABC-type Fe3+-hydroxamate transport system, periplasmic component</fullName>
    </submittedName>
</protein>
<name>A0A212M0Q4_9FIRM</name>
<organism evidence="3">
    <name type="scientific">uncultured Sporomusa sp</name>
    <dbReference type="NCBI Taxonomy" id="307249"/>
    <lineage>
        <taxon>Bacteria</taxon>
        <taxon>Bacillati</taxon>
        <taxon>Bacillota</taxon>
        <taxon>Negativicutes</taxon>
        <taxon>Selenomonadales</taxon>
        <taxon>Sporomusaceae</taxon>
        <taxon>Sporomusa</taxon>
        <taxon>environmental samples</taxon>
    </lineage>
</organism>
<dbReference type="AlphaFoldDB" id="A0A212M0Q4"/>
<dbReference type="SUPFAM" id="SSF53807">
    <property type="entry name" value="Helical backbone' metal receptor"/>
    <property type="match status" value="1"/>
</dbReference>
<dbReference type="PANTHER" id="PTHR30535:SF34">
    <property type="entry name" value="MOLYBDATE-BINDING PROTEIN MOLA"/>
    <property type="match status" value="1"/>
</dbReference>
<dbReference type="InterPro" id="IPR002491">
    <property type="entry name" value="ABC_transptr_periplasmic_BD"/>
</dbReference>
<dbReference type="PROSITE" id="PS51257">
    <property type="entry name" value="PROKAR_LIPOPROTEIN"/>
    <property type="match status" value="1"/>
</dbReference>
<reference evidence="3" key="1">
    <citation type="submission" date="2016-08" db="EMBL/GenBank/DDBJ databases">
        <authorList>
            <person name="Seilhamer J.J."/>
        </authorList>
    </citation>
    <scope>NUCLEOTIDE SEQUENCE</scope>
    <source>
        <strain evidence="3">86</strain>
    </source>
</reference>
<evidence type="ECO:0000256" key="1">
    <source>
        <dbReference type="ARBA" id="ARBA00008814"/>
    </source>
</evidence>
<dbReference type="PROSITE" id="PS50983">
    <property type="entry name" value="FE_B12_PBP"/>
    <property type="match status" value="1"/>
</dbReference>
<dbReference type="Gene3D" id="3.40.50.1980">
    <property type="entry name" value="Nitrogenase molybdenum iron protein domain"/>
    <property type="match status" value="2"/>
</dbReference>
<sequence length="352" mass="38597">MSPKSFFWTLLGLTITVLLTAGCIRTEPVSKTGSAAPPGTTIRDSSGREVKIPISIKRVVVLNSSTFNMITVIGAADTIIGVNDSTAQSEAAAANKAVFGTFMQPNVEKIIEAKPDAVIGNRMMNPIQVRQLEEAGIPVLFFEFYLPSIFHDEILTLGKLFRKEAQAQKYSDFIMKYQRLIETRLKDIKPEERVTVYFEGYSAYGTAAQGSGGDELVTGAGGINIAGGETVSYPRVSAEWVLQKNPQIIVKTVSNSTKAMGEGHTDNAAVKAIYDNVISRPGWSRLTAVKNNKVVLLASDIGTTPEGSIIGMLYMVKAMYPDRFTDINPYEIYKQMKKEFYHVETNGIIVYP</sequence>